<protein>
    <submittedName>
        <fullName evidence="1">Uncharacterized protein</fullName>
    </submittedName>
</protein>
<name>A0ACB9IBQ9_9ASTR</name>
<evidence type="ECO:0000313" key="2">
    <source>
        <dbReference type="Proteomes" id="UP001056120"/>
    </source>
</evidence>
<proteinExistence type="predicted"/>
<sequence>MAYVIGIPAEVDCVSEEEKVIVVKVDDTNVSLEDMFGDLIEEVHVSVNEVVDEEFVALLISKEVKVIKKNEKIVKKRLRRRWRMNIPWRLRRHRRKKRW</sequence>
<evidence type="ECO:0000313" key="1">
    <source>
        <dbReference type="EMBL" id="KAI3805424.1"/>
    </source>
</evidence>
<dbReference type="EMBL" id="CM042026">
    <property type="protein sequence ID" value="KAI3805424.1"/>
    <property type="molecule type" value="Genomic_DNA"/>
</dbReference>
<dbReference type="Proteomes" id="UP001056120">
    <property type="component" value="Linkage Group LG09"/>
</dbReference>
<gene>
    <name evidence="1" type="ORF">L1987_27790</name>
</gene>
<keyword evidence="2" id="KW-1185">Reference proteome</keyword>
<organism evidence="1 2">
    <name type="scientific">Smallanthus sonchifolius</name>
    <dbReference type="NCBI Taxonomy" id="185202"/>
    <lineage>
        <taxon>Eukaryota</taxon>
        <taxon>Viridiplantae</taxon>
        <taxon>Streptophyta</taxon>
        <taxon>Embryophyta</taxon>
        <taxon>Tracheophyta</taxon>
        <taxon>Spermatophyta</taxon>
        <taxon>Magnoliopsida</taxon>
        <taxon>eudicotyledons</taxon>
        <taxon>Gunneridae</taxon>
        <taxon>Pentapetalae</taxon>
        <taxon>asterids</taxon>
        <taxon>campanulids</taxon>
        <taxon>Asterales</taxon>
        <taxon>Asteraceae</taxon>
        <taxon>Asteroideae</taxon>
        <taxon>Heliantheae alliance</taxon>
        <taxon>Millerieae</taxon>
        <taxon>Smallanthus</taxon>
    </lineage>
</organism>
<accession>A0ACB9IBQ9</accession>
<reference evidence="2" key="1">
    <citation type="journal article" date="2022" name="Mol. Ecol. Resour.">
        <title>The genomes of chicory, endive, great burdock and yacon provide insights into Asteraceae palaeo-polyploidization history and plant inulin production.</title>
        <authorList>
            <person name="Fan W."/>
            <person name="Wang S."/>
            <person name="Wang H."/>
            <person name="Wang A."/>
            <person name="Jiang F."/>
            <person name="Liu H."/>
            <person name="Zhao H."/>
            <person name="Xu D."/>
            <person name="Zhang Y."/>
        </authorList>
    </citation>
    <scope>NUCLEOTIDE SEQUENCE [LARGE SCALE GENOMIC DNA]</scope>
    <source>
        <strain evidence="2">cv. Yunnan</strain>
    </source>
</reference>
<comment type="caution">
    <text evidence="1">The sequence shown here is derived from an EMBL/GenBank/DDBJ whole genome shotgun (WGS) entry which is preliminary data.</text>
</comment>
<reference evidence="1 2" key="2">
    <citation type="journal article" date="2022" name="Mol. Ecol. Resour.">
        <title>The genomes of chicory, endive, great burdock and yacon provide insights into Asteraceae paleo-polyploidization history and plant inulin production.</title>
        <authorList>
            <person name="Fan W."/>
            <person name="Wang S."/>
            <person name="Wang H."/>
            <person name="Wang A."/>
            <person name="Jiang F."/>
            <person name="Liu H."/>
            <person name="Zhao H."/>
            <person name="Xu D."/>
            <person name="Zhang Y."/>
        </authorList>
    </citation>
    <scope>NUCLEOTIDE SEQUENCE [LARGE SCALE GENOMIC DNA]</scope>
    <source>
        <strain evidence="2">cv. Yunnan</strain>
        <tissue evidence="1">Leaves</tissue>
    </source>
</reference>